<keyword evidence="6" id="KW-1185">Reference proteome</keyword>
<dbReference type="CDD" id="cd00060">
    <property type="entry name" value="FHA"/>
    <property type="match status" value="1"/>
</dbReference>
<keyword evidence="2 3" id="KW-0067">ATP-binding</keyword>
<dbReference type="SUPFAM" id="SSF49879">
    <property type="entry name" value="SMAD/FHA domain"/>
    <property type="match status" value="1"/>
</dbReference>
<reference evidence="6" key="1">
    <citation type="submission" date="2019-09" db="EMBL/GenBank/DDBJ databases">
        <title>Mumia zhuanghuii sp. nov. isolated from the intestinal contents of plateau pika (Ochotona curzoniae) in the Qinghai-Tibet plateau of China.</title>
        <authorList>
            <person name="Tian Z."/>
        </authorList>
    </citation>
    <scope>NUCLEOTIDE SEQUENCE [LARGE SCALE GENOMIC DNA]</scope>
    <source>
        <strain evidence="6">L-031</strain>
    </source>
</reference>
<feature type="domain" description="FtsK" evidence="4">
    <location>
        <begin position="627"/>
        <end position="820"/>
    </location>
</feature>
<dbReference type="PROSITE" id="PS50901">
    <property type="entry name" value="FTSK"/>
    <property type="match status" value="2"/>
</dbReference>
<evidence type="ECO:0000259" key="4">
    <source>
        <dbReference type="PROSITE" id="PS50901"/>
    </source>
</evidence>
<dbReference type="RefSeq" id="WP_150923911.1">
    <property type="nucleotide sequence ID" value="NZ_CP044232.1"/>
</dbReference>
<dbReference type="PANTHER" id="PTHR22683:SF1">
    <property type="entry name" value="TYPE VII SECRETION SYSTEM PROTEIN ESSC"/>
    <property type="match status" value="1"/>
</dbReference>
<dbReference type="CDD" id="cd01127">
    <property type="entry name" value="TrwB_TraG_TraD_VirD4"/>
    <property type="match status" value="1"/>
</dbReference>
<dbReference type="Proteomes" id="UP000325516">
    <property type="component" value="Chromosome"/>
</dbReference>
<dbReference type="SUPFAM" id="SSF52540">
    <property type="entry name" value="P-loop containing nucleoside triphosphate hydrolases"/>
    <property type="match status" value="2"/>
</dbReference>
<evidence type="ECO:0000256" key="3">
    <source>
        <dbReference type="PROSITE-ProRule" id="PRU00289"/>
    </source>
</evidence>
<dbReference type="InterPro" id="IPR002543">
    <property type="entry name" value="FtsK_dom"/>
</dbReference>
<evidence type="ECO:0000256" key="2">
    <source>
        <dbReference type="ARBA" id="ARBA00022840"/>
    </source>
</evidence>
<dbReference type="GO" id="GO:0005524">
    <property type="term" value="F:ATP binding"/>
    <property type="evidence" value="ECO:0007669"/>
    <property type="project" value="UniProtKB-UniRule"/>
</dbReference>
<name>A0A5J6L1E6_9MICO</name>
<dbReference type="PANTHER" id="PTHR22683">
    <property type="entry name" value="SPORULATION PROTEIN RELATED"/>
    <property type="match status" value="1"/>
</dbReference>
<dbReference type="SMART" id="SM00382">
    <property type="entry name" value="AAA"/>
    <property type="match status" value="3"/>
</dbReference>
<dbReference type="KEGG" id="mlz:F6J85_03905"/>
<dbReference type="InterPro" id="IPR050206">
    <property type="entry name" value="FtsK/SpoIIIE/SftA"/>
</dbReference>
<dbReference type="EMBL" id="CP044232">
    <property type="protein sequence ID" value="QEW02323.1"/>
    <property type="molecule type" value="Genomic_DNA"/>
</dbReference>
<organism evidence="5 6">
    <name type="scientific">Microbacterium lushaniae</name>
    <dbReference type="NCBI Taxonomy" id="2614639"/>
    <lineage>
        <taxon>Bacteria</taxon>
        <taxon>Bacillati</taxon>
        <taxon>Actinomycetota</taxon>
        <taxon>Actinomycetes</taxon>
        <taxon>Micrococcales</taxon>
        <taxon>Microbacteriaceae</taxon>
        <taxon>Microbacterium</taxon>
    </lineage>
</organism>
<dbReference type="GO" id="GO:0003677">
    <property type="term" value="F:DNA binding"/>
    <property type="evidence" value="ECO:0007669"/>
    <property type="project" value="InterPro"/>
</dbReference>
<dbReference type="InterPro" id="IPR027417">
    <property type="entry name" value="P-loop_NTPase"/>
</dbReference>
<evidence type="ECO:0000313" key="6">
    <source>
        <dbReference type="Proteomes" id="UP000325516"/>
    </source>
</evidence>
<evidence type="ECO:0000256" key="1">
    <source>
        <dbReference type="ARBA" id="ARBA00022741"/>
    </source>
</evidence>
<dbReference type="InterPro" id="IPR008984">
    <property type="entry name" value="SMAD_FHA_dom_sf"/>
</dbReference>
<proteinExistence type="predicted"/>
<feature type="binding site" evidence="3">
    <location>
        <begin position="982"/>
        <end position="989"/>
    </location>
    <ligand>
        <name>ATP</name>
        <dbReference type="ChEBI" id="CHEBI:30616"/>
    </ligand>
</feature>
<dbReference type="Pfam" id="PF01580">
    <property type="entry name" value="FtsK_SpoIIIE"/>
    <property type="match status" value="2"/>
</dbReference>
<feature type="binding site" evidence="3">
    <location>
        <begin position="645"/>
        <end position="652"/>
    </location>
    <ligand>
        <name>ATP</name>
        <dbReference type="ChEBI" id="CHEBI:30616"/>
    </ligand>
</feature>
<dbReference type="Gene3D" id="3.40.50.300">
    <property type="entry name" value="P-loop containing nucleotide triphosphate hydrolases"/>
    <property type="match status" value="3"/>
</dbReference>
<protein>
    <recommendedName>
        <fullName evidence="4">FtsK domain-containing protein</fullName>
    </recommendedName>
</protein>
<evidence type="ECO:0000313" key="5">
    <source>
        <dbReference type="EMBL" id="QEW02323.1"/>
    </source>
</evidence>
<sequence length="1447" mass="153679">MTLRLTIDRPTDAARRPESWVVKVDAATTVSELAESLKVDPDLLAPGADTAESLAESGVHSGVRVPAASPVVISPGRLRLEFVAGPFAGEVVPLEPGQEVSIGRGNDAHICVADPHLGGRHATLTAVGGMSPDGSFAPLTATVSLTDPQGHLVVNGAETAAAVQIVPADLVQLGSSIVRIGLAPAPDADLTVDEVGTRAFNRPSRIRPARQVPVVALPSDKPDEADGSPLPWLSALIPIVLGVTLAVVFQRPIMLMMAAASPIMVVGSFIMNKRLAERKGQRTEAEWVQDIHDARARIAELARDQRLDLWYRHLDPVVIRDIATRPLARLWERRRTDTDALRVRVGVAETPLEVRFEGGPQKERTLERRVGVSPAPVSVDLAAGPVGVSGPADVTAGLARAMITELATLRSPRDLQFIVLCDREQESTWSWVQWLPHLNAGAGPVALIGNTDHTRRERLRELGALLDARMRVAGERRGASADAQIVLVIDGARRYRMLPGMVTILEKGALFGIHVLAIDSDRSRLPEEAASVVAVDGVDPLLGRVESAEEYYAPVLLDQVSLAYAEDIARALCPIEHVRGVGDDATLPSSVRYSELMGIDLDDPRPIAEQWQLVPRQSYVVVGAGTEGEFAIDIASDGPHALVAGTTGSGKSEFLQTLVISLALANRPDALNFVLIDYKGGSAFADCSRLPHTVGMVTNLDARETERALASLDAELKRRERVLRDDIGAKDVDAAWEKDPDAAARLGLARLMIVVDEFAELKTELPDFINGLVRIARVGRSLGVNLVLATQRPSGVITPEMQSNINLRVALRVTDRADSGDVIGTPDAALIPAGSPGRGYVRAGLDAAPIPFQTARVAALRLGHQRTARVLPPAARVEWQTLGLPPRYPSATEQATHRPDQDDTDLRALVQLAGQAAQLLGVPKSPSPWLLPLPDVLPLDRFDDGAVPEGAVILGLEDVPSEQTQRPLVWSILDDSHLLLFGGSRSGRTTALRTLLSQVVLRFTPADLHLYVVDWGNGALLPLAGSPHTGAVITPQDAERLPRLLGRLAGELSRRQGVLAQASVGSIAEQRRTADPREALAYAIVVIDGWERLSASLSPDEMVSVRDQMLRLLREGPAVGIRLVVTADRSIPSDRIASFIDTQYALPMRDVNDYRGAGIMVREIPPDMPAGRVLFGADGAEGQIAVVSADTSGEAQAANLRGTVEHAAAHFARFPQLAELPAAVRVDPLPSHIGLSDAAKLPLAEPDAAETPVVGVGGDTLSRFTIDWPEVGGFIVVGDRRSGKTDALALIAHQLGWAGTPMAVVAAAGSVLAEVAAAHNVPVLTSAATAEQIEQAIAGEGVVTVIVDDAEAIRDSVLERALVAARTRLRFIISLGADSAGTAISGVVTDAKRGRTGLVLSPTSTILGTQLFSTQIPRPFVGRGAPGSGVLFAAGGYSAVQVPDLRA</sequence>
<gene>
    <name evidence="5" type="ORF">F6J85_03905</name>
</gene>
<keyword evidence="1 3" id="KW-0547">Nucleotide-binding</keyword>
<feature type="domain" description="FtsK" evidence="4">
    <location>
        <begin position="965"/>
        <end position="1155"/>
    </location>
</feature>
<accession>A0A5J6L1E6</accession>
<dbReference type="Gene3D" id="2.60.200.20">
    <property type="match status" value="1"/>
</dbReference>
<dbReference type="InterPro" id="IPR003593">
    <property type="entry name" value="AAA+_ATPase"/>
</dbReference>